<sequence>MQEFHPVPGQLAGRLFGGASAAAPEEVRCPRCDSANTKFCYYNNYNLSQPRHFCKACRRYWTKGGLLRNVPVGGGCRKPKRPVSSVADVDRGGDGGGYGHRDAKNARTAGSCIGGGAGSSVTTTPAAAPASNASSATATQPSSAGATVISSVSFAAAGDALSLPPPPAPMFAHQAAAFASLFAPPLPPPQALPSFTSFSASAQPKAEEDVAPAPTPTEPPSSSSLTTDISPFAARSSAGPAEAADWAPATALDAGMFDFASTIGGDTSYWNPTSWTDHDGTIYLP</sequence>
<keyword evidence="7 8" id="KW-0539">Nucleus</keyword>
<evidence type="ECO:0000256" key="4">
    <source>
        <dbReference type="ARBA" id="ARBA00023015"/>
    </source>
</evidence>
<dbReference type="Pfam" id="PF02701">
    <property type="entry name" value="Zn_ribbon_Dof"/>
    <property type="match status" value="1"/>
</dbReference>
<keyword evidence="5 8" id="KW-0238">DNA-binding</keyword>
<dbReference type="GO" id="GO:0003677">
    <property type="term" value="F:DNA binding"/>
    <property type="evidence" value="ECO:0007669"/>
    <property type="project" value="UniProtKB-UniRule"/>
</dbReference>
<keyword evidence="1 9" id="KW-0479">Metal-binding</keyword>
<dbReference type="AlphaFoldDB" id="A0A6G1CXC6"/>
<evidence type="ECO:0000256" key="3">
    <source>
        <dbReference type="ARBA" id="ARBA00022833"/>
    </source>
</evidence>
<feature type="domain" description="Dof-type" evidence="11">
    <location>
        <begin position="27"/>
        <end position="81"/>
    </location>
</feature>
<reference evidence="12 13" key="1">
    <citation type="submission" date="2019-11" db="EMBL/GenBank/DDBJ databases">
        <title>Whole genome sequence of Oryza granulata.</title>
        <authorList>
            <person name="Li W."/>
        </authorList>
    </citation>
    <scope>NUCLEOTIDE SEQUENCE [LARGE SCALE GENOMIC DNA]</scope>
    <source>
        <strain evidence="13">cv. Menghai</strain>
        <tissue evidence="12">Leaf</tissue>
    </source>
</reference>
<dbReference type="PANTHER" id="PTHR31992:SF339">
    <property type="entry name" value="DOF ZINC FINGER PROTEIN"/>
    <property type="match status" value="1"/>
</dbReference>
<evidence type="ECO:0000256" key="10">
    <source>
        <dbReference type="SAM" id="MobiDB-lite"/>
    </source>
</evidence>
<proteinExistence type="predicted"/>
<dbReference type="InterPro" id="IPR003851">
    <property type="entry name" value="Znf_Dof"/>
</dbReference>
<evidence type="ECO:0000256" key="7">
    <source>
        <dbReference type="ARBA" id="ARBA00023242"/>
    </source>
</evidence>
<keyword evidence="13" id="KW-1185">Reference proteome</keyword>
<evidence type="ECO:0000256" key="1">
    <source>
        <dbReference type="ARBA" id="ARBA00022723"/>
    </source>
</evidence>
<dbReference type="PANTHER" id="PTHR31992">
    <property type="entry name" value="DOF ZINC FINGER PROTEIN DOF1.4-RELATED"/>
    <property type="match status" value="1"/>
</dbReference>
<comment type="subcellular location">
    <subcellularLocation>
        <location evidence="8 9">Nucleus</location>
    </subcellularLocation>
</comment>
<dbReference type="GO" id="GO:0005634">
    <property type="term" value="C:nucleus"/>
    <property type="evidence" value="ECO:0007669"/>
    <property type="project" value="UniProtKB-SubCell"/>
</dbReference>
<evidence type="ECO:0000256" key="6">
    <source>
        <dbReference type="ARBA" id="ARBA00023163"/>
    </source>
</evidence>
<feature type="region of interest" description="Disordered" evidence="10">
    <location>
        <begin position="193"/>
        <end position="228"/>
    </location>
</feature>
<evidence type="ECO:0000256" key="2">
    <source>
        <dbReference type="ARBA" id="ARBA00022771"/>
    </source>
</evidence>
<dbReference type="GO" id="GO:0003700">
    <property type="term" value="F:DNA-binding transcription factor activity"/>
    <property type="evidence" value="ECO:0007669"/>
    <property type="project" value="UniProtKB-UniRule"/>
</dbReference>
<dbReference type="OrthoDB" id="1927254at2759"/>
<dbReference type="EMBL" id="SPHZ02000008">
    <property type="protein sequence ID" value="KAF0904752.1"/>
    <property type="molecule type" value="Genomic_DNA"/>
</dbReference>
<name>A0A6G1CXC6_9ORYZ</name>
<accession>A0A6G1CXC6</accession>
<dbReference type="InterPro" id="IPR045174">
    <property type="entry name" value="Dof"/>
</dbReference>
<feature type="region of interest" description="Disordered" evidence="10">
    <location>
        <begin position="78"/>
        <end position="104"/>
    </location>
</feature>
<protein>
    <recommendedName>
        <fullName evidence="9">Dof zinc finger protein</fullName>
    </recommendedName>
</protein>
<dbReference type="Proteomes" id="UP000479710">
    <property type="component" value="Unassembled WGS sequence"/>
</dbReference>
<keyword evidence="3 9" id="KW-0862">Zinc</keyword>
<evidence type="ECO:0000256" key="5">
    <source>
        <dbReference type="ARBA" id="ARBA00023125"/>
    </source>
</evidence>
<comment type="caution">
    <text evidence="12">The sequence shown here is derived from an EMBL/GenBank/DDBJ whole genome shotgun (WGS) entry which is preliminary data.</text>
</comment>
<keyword evidence="4 9" id="KW-0805">Transcription regulation</keyword>
<evidence type="ECO:0000259" key="11">
    <source>
        <dbReference type="PROSITE" id="PS50884"/>
    </source>
</evidence>
<evidence type="ECO:0000256" key="8">
    <source>
        <dbReference type="PROSITE-ProRule" id="PRU00071"/>
    </source>
</evidence>
<keyword evidence="2 8" id="KW-0863">Zinc-finger</keyword>
<organism evidence="12 13">
    <name type="scientific">Oryza meyeriana var. granulata</name>
    <dbReference type="NCBI Taxonomy" id="110450"/>
    <lineage>
        <taxon>Eukaryota</taxon>
        <taxon>Viridiplantae</taxon>
        <taxon>Streptophyta</taxon>
        <taxon>Embryophyta</taxon>
        <taxon>Tracheophyta</taxon>
        <taxon>Spermatophyta</taxon>
        <taxon>Magnoliopsida</taxon>
        <taxon>Liliopsida</taxon>
        <taxon>Poales</taxon>
        <taxon>Poaceae</taxon>
        <taxon>BOP clade</taxon>
        <taxon>Oryzoideae</taxon>
        <taxon>Oryzeae</taxon>
        <taxon>Oryzinae</taxon>
        <taxon>Oryza</taxon>
        <taxon>Oryza meyeriana</taxon>
    </lineage>
</organism>
<dbReference type="GO" id="GO:0008270">
    <property type="term" value="F:zinc ion binding"/>
    <property type="evidence" value="ECO:0007669"/>
    <property type="project" value="UniProtKB-KW"/>
</dbReference>
<evidence type="ECO:0000256" key="9">
    <source>
        <dbReference type="RuleBase" id="RU369094"/>
    </source>
</evidence>
<feature type="compositionally biased region" description="Basic and acidic residues" evidence="10">
    <location>
        <begin position="88"/>
        <end position="104"/>
    </location>
</feature>
<evidence type="ECO:0000313" key="13">
    <source>
        <dbReference type="Proteomes" id="UP000479710"/>
    </source>
</evidence>
<evidence type="ECO:0000313" key="12">
    <source>
        <dbReference type="EMBL" id="KAF0904752.1"/>
    </source>
</evidence>
<gene>
    <name evidence="12" type="ORF">E2562_036970</name>
</gene>
<dbReference type="PROSITE" id="PS50884">
    <property type="entry name" value="ZF_DOF_2"/>
    <property type="match status" value="1"/>
</dbReference>
<comment type="function">
    <text evidence="9">Transcription factor that binds specifically to a 5'-AA[AG]G-3' consensus core sequence.</text>
</comment>
<keyword evidence="6 9" id="KW-0804">Transcription</keyword>
<dbReference type="PROSITE" id="PS01361">
    <property type="entry name" value="ZF_DOF_1"/>
    <property type="match status" value="1"/>
</dbReference>